<protein>
    <recommendedName>
        <fullName evidence="3">PPPDE domain-containing protein</fullName>
    </recommendedName>
</protein>
<evidence type="ECO:0008006" key="3">
    <source>
        <dbReference type="Google" id="ProtNLM"/>
    </source>
</evidence>
<proteinExistence type="predicted"/>
<dbReference type="Proteomes" id="UP001302126">
    <property type="component" value="Unassembled WGS sequence"/>
</dbReference>
<reference evidence="1" key="1">
    <citation type="journal article" date="2023" name="Mol. Phylogenet. Evol.">
        <title>Genome-scale phylogeny and comparative genomics of the fungal order Sordariales.</title>
        <authorList>
            <person name="Hensen N."/>
            <person name="Bonometti L."/>
            <person name="Westerberg I."/>
            <person name="Brannstrom I.O."/>
            <person name="Guillou S."/>
            <person name="Cros-Aarteil S."/>
            <person name="Calhoun S."/>
            <person name="Haridas S."/>
            <person name="Kuo A."/>
            <person name="Mondo S."/>
            <person name="Pangilinan J."/>
            <person name="Riley R."/>
            <person name="LaButti K."/>
            <person name="Andreopoulos B."/>
            <person name="Lipzen A."/>
            <person name="Chen C."/>
            <person name="Yan M."/>
            <person name="Daum C."/>
            <person name="Ng V."/>
            <person name="Clum A."/>
            <person name="Steindorff A."/>
            <person name="Ohm R.A."/>
            <person name="Martin F."/>
            <person name="Silar P."/>
            <person name="Natvig D.O."/>
            <person name="Lalanne C."/>
            <person name="Gautier V."/>
            <person name="Ament-Velasquez S.L."/>
            <person name="Kruys A."/>
            <person name="Hutchinson M.I."/>
            <person name="Powell A.J."/>
            <person name="Barry K."/>
            <person name="Miller A.N."/>
            <person name="Grigoriev I.V."/>
            <person name="Debuchy R."/>
            <person name="Gladieux P."/>
            <person name="Hiltunen Thoren M."/>
            <person name="Johannesson H."/>
        </authorList>
    </citation>
    <scope>NUCLEOTIDE SEQUENCE</scope>
    <source>
        <strain evidence="1">PSN309</strain>
    </source>
</reference>
<dbReference type="AlphaFoldDB" id="A0AAN6WX82"/>
<evidence type="ECO:0000313" key="2">
    <source>
        <dbReference type="Proteomes" id="UP001302126"/>
    </source>
</evidence>
<keyword evidence="2" id="KW-1185">Reference proteome</keyword>
<comment type="caution">
    <text evidence="1">The sequence shown here is derived from an EMBL/GenBank/DDBJ whole genome shotgun (WGS) entry which is preliminary data.</text>
</comment>
<accession>A0AAN6WX82</accession>
<reference evidence="1" key="2">
    <citation type="submission" date="2023-05" db="EMBL/GenBank/DDBJ databases">
        <authorList>
            <consortium name="Lawrence Berkeley National Laboratory"/>
            <person name="Steindorff A."/>
            <person name="Hensen N."/>
            <person name="Bonometti L."/>
            <person name="Westerberg I."/>
            <person name="Brannstrom I.O."/>
            <person name="Guillou S."/>
            <person name="Cros-Aarteil S."/>
            <person name="Calhoun S."/>
            <person name="Haridas S."/>
            <person name="Kuo A."/>
            <person name="Mondo S."/>
            <person name="Pangilinan J."/>
            <person name="Riley R."/>
            <person name="Labutti K."/>
            <person name="Andreopoulos B."/>
            <person name="Lipzen A."/>
            <person name="Chen C."/>
            <person name="Yanf M."/>
            <person name="Daum C."/>
            <person name="Ng V."/>
            <person name="Clum A."/>
            <person name="Ohm R."/>
            <person name="Martin F."/>
            <person name="Silar P."/>
            <person name="Natvig D."/>
            <person name="Lalanne C."/>
            <person name="Gautier V."/>
            <person name="Ament-Velasquez S.L."/>
            <person name="Kruys A."/>
            <person name="Hutchinson M.I."/>
            <person name="Powell A.J."/>
            <person name="Barry K."/>
            <person name="Miller A.N."/>
            <person name="Grigoriev I.V."/>
            <person name="Debuchy R."/>
            <person name="Gladieux P."/>
            <person name="Thoren M.H."/>
            <person name="Johannesson H."/>
        </authorList>
    </citation>
    <scope>NUCLEOTIDE SEQUENCE</scope>
    <source>
        <strain evidence="1">PSN309</strain>
    </source>
</reference>
<name>A0AAN6WX82_9PEZI</name>
<sequence length="231" mass="25819">MGRHENYNRIPAAAYDINGHSRKVQVVHRTVGGVGPSIVSKSFFGYLNPLTLLPGEKVPDLTHHWAVRVGDWYHQLQATSLNGGDNYYDNQKYDGAAGQWDEWTVGETKFNDAAIASAGIQVINDMDPIYNAYNNNCQKFTINLLNLICRNGRKKVRTSYSIFTPLVGFIPGREEEGAALGEEVEVAYVEDGAAHFAQLEKVEDIMAENTPMLTPEEFEKKMQDMATQTDD</sequence>
<gene>
    <name evidence="1" type="ORF">QBC35DRAFT_383276</name>
</gene>
<evidence type="ECO:0000313" key="1">
    <source>
        <dbReference type="EMBL" id="KAK4188162.1"/>
    </source>
</evidence>
<dbReference type="EMBL" id="MU864392">
    <property type="protein sequence ID" value="KAK4188162.1"/>
    <property type="molecule type" value="Genomic_DNA"/>
</dbReference>
<organism evidence="1 2">
    <name type="scientific">Podospora australis</name>
    <dbReference type="NCBI Taxonomy" id="1536484"/>
    <lineage>
        <taxon>Eukaryota</taxon>
        <taxon>Fungi</taxon>
        <taxon>Dikarya</taxon>
        <taxon>Ascomycota</taxon>
        <taxon>Pezizomycotina</taxon>
        <taxon>Sordariomycetes</taxon>
        <taxon>Sordariomycetidae</taxon>
        <taxon>Sordariales</taxon>
        <taxon>Podosporaceae</taxon>
        <taxon>Podospora</taxon>
    </lineage>
</organism>